<name>A0A397S018_9GLOM</name>
<dbReference type="EMBL" id="QKYT01001151">
    <property type="protein sequence ID" value="RIA79773.1"/>
    <property type="molecule type" value="Genomic_DNA"/>
</dbReference>
<sequence>MTNNLFINKKIYDQSFYSSPSSPLNKGLVNTPNLVYHSATLLDKIAFDGTTNPKFPNTPSGSTKQTAAISENQKSSSNVTVIIGLSIKLAVTGLVVVAVLSIFYKYAETQNVSGNNELI</sequence>
<proteinExistence type="predicted"/>
<evidence type="ECO:0000313" key="3">
    <source>
        <dbReference type="Proteomes" id="UP000265703"/>
    </source>
</evidence>
<keyword evidence="3" id="KW-1185">Reference proteome</keyword>
<keyword evidence="1" id="KW-0812">Transmembrane</keyword>
<evidence type="ECO:0000256" key="1">
    <source>
        <dbReference type="SAM" id="Phobius"/>
    </source>
</evidence>
<dbReference type="Proteomes" id="UP000265703">
    <property type="component" value="Unassembled WGS sequence"/>
</dbReference>
<keyword evidence="1" id="KW-0472">Membrane</keyword>
<accession>A0A397S018</accession>
<keyword evidence="1" id="KW-1133">Transmembrane helix</keyword>
<dbReference type="AlphaFoldDB" id="A0A397S018"/>
<organism evidence="2 3">
    <name type="scientific">Glomus cerebriforme</name>
    <dbReference type="NCBI Taxonomy" id="658196"/>
    <lineage>
        <taxon>Eukaryota</taxon>
        <taxon>Fungi</taxon>
        <taxon>Fungi incertae sedis</taxon>
        <taxon>Mucoromycota</taxon>
        <taxon>Glomeromycotina</taxon>
        <taxon>Glomeromycetes</taxon>
        <taxon>Glomerales</taxon>
        <taxon>Glomeraceae</taxon>
        <taxon>Glomus</taxon>
    </lineage>
</organism>
<feature type="transmembrane region" description="Helical" evidence="1">
    <location>
        <begin position="79"/>
        <end position="104"/>
    </location>
</feature>
<comment type="caution">
    <text evidence="2">The sequence shown here is derived from an EMBL/GenBank/DDBJ whole genome shotgun (WGS) entry which is preliminary data.</text>
</comment>
<protein>
    <submittedName>
        <fullName evidence="2">Uncharacterized protein</fullName>
    </submittedName>
</protein>
<gene>
    <name evidence="2" type="ORF">C1645_839946</name>
</gene>
<reference evidence="2 3" key="1">
    <citation type="submission" date="2018-06" db="EMBL/GenBank/DDBJ databases">
        <title>Comparative genomics reveals the genomic features of Rhizophagus irregularis, R. cerebriforme, R. diaphanum and Gigaspora rosea, and their symbiotic lifestyle signature.</title>
        <authorList>
            <person name="Morin E."/>
            <person name="San Clemente H."/>
            <person name="Chen E.C.H."/>
            <person name="De La Providencia I."/>
            <person name="Hainaut M."/>
            <person name="Kuo A."/>
            <person name="Kohler A."/>
            <person name="Murat C."/>
            <person name="Tang N."/>
            <person name="Roy S."/>
            <person name="Loubradou J."/>
            <person name="Henrissat B."/>
            <person name="Grigoriev I.V."/>
            <person name="Corradi N."/>
            <person name="Roux C."/>
            <person name="Martin F.M."/>
        </authorList>
    </citation>
    <scope>NUCLEOTIDE SEQUENCE [LARGE SCALE GENOMIC DNA]</scope>
    <source>
        <strain evidence="2 3">DAOM 227022</strain>
    </source>
</reference>
<evidence type="ECO:0000313" key="2">
    <source>
        <dbReference type="EMBL" id="RIA79773.1"/>
    </source>
</evidence>